<evidence type="ECO:0000256" key="4">
    <source>
        <dbReference type="ARBA" id="ARBA00022481"/>
    </source>
</evidence>
<accession>A0A0D2ID64</accession>
<keyword evidence="6" id="KW-0342">GTP-binding</keyword>
<evidence type="ECO:0000256" key="2">
    <source>
        <dbReference type="ARBA" id="ARBA00010142"/>
    </source>
</evidence>
<dbReference type="OrthoDB" id="195446at2759"/>
<evidence type="ECO:0000256" key="9">
    <source>
        <dbReference type="ARBA" id="ARBA00023289"/>
    </source>
</evidence>
<dbReference type="GO" id="GO:0003924">
    <property type="term" value="F:GTPase activity"/>
    <property type="evidence" value="ECO:0007669"/>
    <property type="project" value="InterPro"/>
</dbReference>
<dbReference type="InterPro" id="IPR005225">
    <property type="entry name" value="Small_GTP-bd"/>
</dbReference>
<dbReference type="GO" id="GO:0005525">
    <property type="term" value="F:GTP binding"/>
    <property type="evidence" value="ECO:0007669"/>
    <property type="project" value="UniProtKB-KW"/>
</dbReference>
<feature type="region of interest" description="Disordered" evidence="10">
    <location>
        <begin position="248"/>
        <end position="322"/>
    </location>
</feature>
<gene>
    <name evidence="12" type="ORF">Z519_04671</name>
</gene>
<dbReference type="InterPro" id="IPR003578">
    <property type="entry name" value="Small_GTPase_Rho"/>
</dbReference>
<evidence type="ECO:0000256" key="8">
    <source>
        <dbReference type="ARBA" id="ARBA00023288"/>
    </source>
</evidence>
<dbReference type="SMART" id="SM00175">
    <property type="entry name" value="RAB"/>
    <property type="match status" value="1"/>
</dbReference>
<keyword evidence="7" id="KW-0472">Membrane</keyword>
<keyword evidence="8" id="KW-0449">Lipoprotein</keyword>
<dbReference type="PROSITE" id="PS51419">
    <property type="entry name" value="RAB"/>
    <property type="match status" value="1"/>
</dbReference>
<organism evidence="12 13">
    <name type="scientific">Cladophialophora bantiana (strain ATCC 10958 / CBS 173.52 / CDC B-1940 / NIH 8579)</name>
    <name type="common">Xylohypha bantiana</name>
    <dbReference type="NCBI Taxonomy" id="1442370"/>
    <lineage>
        <taxon>Eukaryota</taxon>
        <taxon>Fungi</taxon>
        <taxon>Dikarya</taxon>
        <taxon>Ascomycota</taxon>
        <taxon>Pezizomycotina</taxon>
        <taxon>Eurotiomycetes</taxon>
        <taxon>Chaetothyriomycetidae</taxon>
        <taxon>Chaetothyriales</taxon>
        <taxon>Herpotrichiellaceae</taxon>
        <taxon>Cladophialophora</taxon>
    </lineage>
</organism>
<dbReference type="NCBIfam" id="TIGR00231">
    <property type="entry name" value="small_GTP"/>
    <property type="match status" value="1"/>
</dbReference>
<dbReference type="PRINTS" id="PR00449">
    <property type="entry name" value="RASTRNSFRMNG"/>
</dbReference>
<evidence type="ECO:0000256" key="7">
    <source>
        <dbReference type="ARBA" id="ARBA00023136"/>
    </source>
</evidence>
<comment type="subcellular location">
    <subcellularLocation>
        <location evidence="1">Cell membrane</location>
        <topology evidence="1">Lipid-anchor</topology>
        <orientation evidence="1">Cytoplasmic side</orientation>
    </subcellularLocation>
</comment>
<protein>
    <submittedName>
        <fullName evidence="12">GTP-binding protein rhoA</fullName>
    </submittedName>
</protein>
<dbReference type="PROSITE" id="PS51421">
    <property type="entry name" value="RAS"/>
    <property type="match status" value="1"/>
</dbReference>
<sequence length="570" mass="62782">MDPLSITVGVATLLKCCISVGVSLRKFLIGAAEVKTVIAAMMVDLRALRSVLESMEATFEEMNSDKPETGHVGAHWTNLFQSLEDGQQSLAGLQKVLEDANKHVKILDSARKQIRIKAVADKIVTCRQEVQVYKDTLQLSLQTIILWNSHGIKGSTEELLVASRATHQDLQRLATNVEIKLTALHTLFEHSNEADGMTKITNLKRTITSAATVIAGDTTDVANLKDVDDFTSDFGDWTLPVHTLSKSSSALTLSTGTNDGPVDLPPVTSNGELTNIPSGNTNITSGSHSLAPAPIPRRKPVGGHPAKGSENPPTKPNDHDVKSDLAISDVEPVSSPKFQLPTIDIRRVEKSNRKRLRGFWFNKSMNSLAVRSPMMDDPQSTSSRWRKRKLPRKLKIVLVGDGASGKTCLLIMVTKGTFPEVYVATVFENYVADFELNKQDFTVHFWDTAGQEDYDRLRPLSYPDADAVVITFAIDSPDSLDNVQAKWISEVLHFCSAAPIFLVGCKKDLRYDPKTIEELRKTSQRPVTLERAEGVRKKIGAVAYVETSAKTVRYKIDHAKKKRDQASSGI</sequence>
<keyword evidence="5" id="KW-0547">Nucleotide-binding</keyword>
<evidence type="ECO:0000313" key="13">
    <source>
        <dbReference type="Proteomes" id="UP000053789"/>
    </source>
</evidence>
<dbReference type="SMART" id="SM00174">
    <property type="entry name" value="RHO"/>
    <property type="match status" value="1"/>
</dbReference>
<dbReference type="AlphaFoldDB" id="A0A0D2ID64"/>
<dbReference type="GO" id="GO:0007264">
    <property type="term" value="P:small GTPase-mediated signal transduction"/>
    <property type="evidence" value="ECO:0007669"/>
    <property type="project" value="InterPro"/>
</dbReference>
<dbReference type="PROSITE" id="PS51420">
    <property type="entry name" value="RHO"/>
    <property type="match status" value="1"/>
</dbReference>
<evidence type="ECO:0000313" key="12">
    <source>
        <dbReference type="EMBL" id="KIW94694.1"/>
    </source>
</evidence>
<keyword evidence="3" id="KW-1003">Cell membrane</keyword>
<name>A0A0D2ID64_CLAB1</name>
<dbReference type="Gene3D" id="3.40.50.300">
    <property type="entry name" value="P-loop containing nucleotide triphosphate hydrolases"/>
    <property type="match status" value="1"/>
</dbReference>
<evidence type="ECO:0000256" key="5">
    <source>
        <dbReference type="ARBA" id="ARBA00022741"/>
    </source>
</evidence>
<comment type="similarity">
    <text evidence="2">Belongs to the small GTPase superfamily. Rho family.</text>
</comment>
<dbReference type="HOGENOM" id="CLU_478166_0_0_1"/>
<evidence type="ECO:0000256" key="3">
    <source>
        <dbReference type="ARBA" id="ARBA00022475"/>
    </source>
</evidence>
<keyword evidence="9" id="KW-0636">Prenylation</keyword>
<feature type="compositionally biased region" description="Polar residues" evidence="10">
    <location>
        <begin position="267"/>
        <end position="288"/>
    </location>
</feature>
<reference evidence="12" key="1">
    <citation type="submission" date="2015-01" db="EMBL/GenBank/DDBJ databases">
        <title>The Genome Sequence of Cladophialophora bantiana CBS 173.52.</title>
        <authorList>
            <consortium name="The Broad Institute Genomics Platform"/>
            <person name="Cuomo C."/>
            <person name="de Hoog S."/>
            <person name="Gorbushina A."/>
            <person name="Stielow B."/>
            <person name="Teixiera M."/>
            <person name="Abouelleil A."/>
            <person name="Chapman S.B."/>
            <person name="Priest M."/>
            <person name="Young S.K."/>
            <person name="Wortman J."/>
            <person name="Nusbaum C."/>
            <person name="Birren B."/>
        </authorList>
    </citation>
    <scope>NUCLEOTIDE SEQUENCE [LARGE SCALE GENOMIC DNA]</scope>
    <source>
        <strain evidence="12">CBS 173.52</strain>
    </source>
</reference>
<feature type="domain" description="Azaphilone pigments biosynthesis cluster protein L N-terminal" evidence="11">
    <location>
        <begin position="1"/>
        <end position="202"/>
    </location>
</feature>
<dbReference type="GO" id="GO:0005886">
    <property type="term" value="C:plasma membrane"/>
    <property type="evidence" value="ECO:0007669"/>
    <property type="project" value="UniProtKB-SubCell"/>
</dbReference>
<dbReference type="InterPro" id="IPR001806">
    <property type="entry name" value="Small_GTPase"/>
</dbReference>
<dbReference type="SUPFAM" id="SSF52540">
    <property type="entry name" value="P-loop containing nucleoside triphosphate hydrolases"/>
    <property type="match status" value="1"/>
</dbReference>
<dbReference type="Proteomes" id="UP000053789">
    <property type="component" value="Unassembled WGS sequence"/>
</dbReference>
<keyword evidence="4" id="KW-0488">Methylation</keyword>
<dbReference type="Pfam" id="PF17111">
    <property type="entry name" value="PigL_N"/>
    <property type="match status" value="1"/>
</dbReference>
<dbReference type="PANTHER" id="PTHR24072">
    <property type="entry name" value="RHO FAMILY GTPASE"/>
    <property type="match status" value="1"/>
</dbReference>
<dbReference type="EMBL" id="KN846985">
    <property type="protein sequence ID" value="KIW94694.1"/>
    <property type="molecule type" value="Genomic_DNA"/>
</dbReference>
<dbReference type="FunFam" id="3.40.50.300:FF:000983">
    <property type="entry name" value="Rho family GTPase"/>
    <property type="match status" value="1"/>
</dbReference>
<dbReference type="InterPro" id="IPR027417">
    <property type="entry name" value="P-loop_NTPase"/>
</dbReference>
<dbReference type="RefSeq" id="XP_016621363.1">
    <property type="nucleotide sequence ID" value="XM_016762416.1"/>
</dbReference>
<proteinExistence type="inferred from homology"/>
<evidence type="ECO:0000256" key="10">
    <source>
        <dbReference type="SAM" id="MobiDB-lite"/>
    </source>
</evidence>
<dbReference type="VEuPathDB" id="FungiDB:Z519_04671"/>
<dbReference type="SMART" id="SM00173">
    <property type="entry name" value="RAS"/>
    <property type="match status" value="1"/>
</dbReference>
<evidence type="ECO:0000256" key="6">
    <source>
        <dbReference type="ARBA" id="ARBA00023134"/>
    </source>
</evidence>
<dbReference type="InterPro" id="IPR031348">
    <property type="entry name" value="PigL_N"/>
</dbReference>
<dbReference type="GeneID" id="27697599"/>
<evidence type="ECO:0000259" key="11">
    <source>
        <dbReference type="Pfam" id="PF17111"/>
    </source>
</evidence>
<evidence type="ECO:0000256" key="1">
    <source>
        <dbReference type="ARBA" id="ARBA00004342"/>
    </source>
</evidence>
<dbReference type="Pfam" id="PF00071">
    <property type="entry name" value="Ras"/>
    <property type="match status" value="1"/>
</dbReference>
<keyword evidence="13" id="KW-1185">Reference proteome</keyword>